<keyword evidence="2" id="KW-0560">Oxidoreductase</keyword>
<dbReference type="InterPro" id="IPR029061">
    <property type="entry name" value="THDP-binding"/>
</dbReference>
<comment type="function">
    <text evidence="4">The pyruvate dehydrogenase complex catalyzes the overall conversion of pyruvate to acetyl-CoA and CO(2). It contains multiple copies of three enzymatic components: pyruvate dehydrogenase (E1), dihydrolipoamide acetyltransferase (E2) and lipoamide dehydrogenase (E3).</text>
</comment>
<comment type="caution">
    <text evidence="7">The sequence shown here is derived from an EMBL/GenBank/DDBJ whole genome shotgun (WGS) entry which is preliminary data.</text>
</comment>
<accession>A0ABV7KXX5</accession>
<evidence type="ECO:0000313" key="8">
    <source>
        <dbReference type="Proteomes" id="UP001595528"/>
    </source>
</evidence>
<sequence>MSADAITAADNAAGGQVPPEAARRMLDGILRVRLIEQGIAEVYAKEQLMRCPTHFSIGQEAVAVGVCSQMTVDEKITSAHRSHAHYLAKGGDLKAMVAELYGKATGCANGKGGSMHLVDNNVGFIGAVPVVGATIPIGVGCAFASVLKKDPTLTVIFFGDGAAETGVFHESLAFAVLHKLPVVMVCENNLYSVLSALDVRQPPGRKLVDLAAAHGALALGGDGNDPDEVYRLTGQAFAHARSGKGPVFLEFATYRWLEHCGPLNDEHLGYRPEGELDDWKSRDPLAMYSKRLMERGLADAAEIEKRSAEIRDEVAAALDYGRESPFPARSELDTYLYAS</sequence>
<dbReference type="InterPro" id="IPR001017">
    <property type="entry name" value="DH_E1"/>
</dbReference>
<protein>
    <submittedName>
        <fullName evidence="7">Thiamine pyrophosphate-dependent dehydrogenase E1 component subunit alpha</fullName>
    </submittedName>
</protein>
<dbReference type="SUPFAM" id="SSF52518">
    <property type="entry name" value="Thiamin diphosphate-binding fold (THDP-binding)"/>
    <property type="match status" value="1"/>
</dbReference>
<dbReference type="InterPro" id="IPR050642">
    <property type="entry name" value="PDH_E1_Alpha_Subunit"/>
</dbReference>
<evidence type="ECO:0000313" key="7">
    <source>
        <dbReference type="EMBL" id="MFC3227165.1"/>
    </source>
</evidence>
<evidence type="ECO:0000256" key="5">
    <source>
        <dbReference type="ARBA" id="ARBA00051231"/>
    </source>
</evidence>
<dbReference type="EMBL" id="JBHRTR010000020">
    <property type="protein sequence ID" value="MFC3227165.1"/>
    <property type="molecule type" value="Genomic_DNA"/>
</dbReference>
<dbReference type="Proteomes" id="UP001595528">
    <property type="component" value="Unassembled WGS sequence"/>
</dbReference>
<dbReference type="PANTHER" id="PTHR11516:SF60">
    <property type="entry name" value="PYRUVATE DEHYDROGENASE E1 COMPONENT SUBUNIT ALPHA"/>
    <property type="match status" value="1"/>
</dbReference>
<feature type="domain" description="Dehydrogenase E1 component" evidence="6">
    <location>
        <begin position="43"/>
        <end position="327"/>
    </location>
</feature>
<evidence type="ECO:0000256" key="1">
    <source>
        <dbReference type="ARBA" id="ARBA00001964"/>
    </source>
</evidence>
<keyword evidence="3" id="KW-0786">Thiamine pyrophosphate</keyword>
<evidence type="ECO:0000256" key="4">
    <source>
        <dbReference type="ARBA" id="ARBA00025211"/>
    </source>
</evidence>
<proteinExistence type="predicted"/>
<organism evidence="7 8">
    <name type="scientific">Marinibaculum pumilum</name>
    <dbReference type="NCBI Taxonomy" id="1766165"/>
    <lineage>
        <taxon>Bacteria</taxon>
        <taxon>Pseudomonadati</taxon>
        <taxon>Pseudomonadota</taxon>
        <taxon>Alphaproteobacteria</taxon>
        <taxon>Rhodospirillales</taxon>
        <taxon>Rhodospirillaceae</taxon>
        <taxon>Marinibaculum</taxon>
    </lineage>
</organism>
<comment type="catalytic activity">
    <reaction evidence="5">
        <text>N(6)-[(R)-lipoyl]-L-lysyl-[protein] + pyruvate + H(+) = N(6)-[(R)-S(8)-acetyldihydrolipoyl]-L-lysyl-[protein] + CO2</text>
        <dbReference type="Rhea" id="RHEA:19189"/>
        <dbReference type="Rhea" id="RHEA-COMP:10474"/>
        <dbReference type="Rhea" id="RHEA-COMP:10478"/>
        <dbReference type="ChEBI" id="CHEBI:15361"/>
        <dbReference type="ChEBI" id="CHEBI:15378"/>
        <dbReference type="ChEBI" id="CHEBI:16526"/>
        <dbReference type="ChEBI" id="CHEBI:83099"/>
        <dbReference type="ChEBI" id="CHEBI:83111"/>
        <dbReference type="EC" id="1.2.4.1"/>
    </reaction>
</comment>
<evidence type="ECO:0000259" key="6">
    <source>
        <dbReference type="Pfam" id="PF00676"/>
    </source>
</evidence>
<dbReference type="Pfam" id="PF00676">
    <property type="entry name" value="E1_dh"/>
    <property type="match status" value="1"/>
</dbReference>
<evidence type="ECO:0000256" key="2">
    <source>
        <dbReference type="ARBA" id="ARBA00023002"/>
    </source>
</evidence>
<gene>
    <name evidence="7" type="ORF">ACFOGJ_07995</name>
</gene>
<dbReference type="CDD" id="cd02000">
    <property type="entry name" value="TPP_E1_PDC_ADC_BCADC"/>
    <property type="match status" value="1"/>
</dbReference>
<comment type="cofactor">
    <cofactor evidence="1">
        <name>thiamine diphosphate</name>
        <dbReference type="ChEBI" id="CHEBI:58937"/>
    </cofactor>
</comment>
<name>A0ABV7KXX5_9PROT</name>
<evidence type="ECO:0000256" key="3">
    <source>
        <dbReference type="ARBA" id="ARBA00023052"/>
    </source>
</evidence>
<dbReference type="Gene3D" id="3.40.50.970">
    <property type="match status" value="1"/>
</dbReference>
<keyword evidence="8" id="KW-1185">Reference proteome</keyword>
<reference evidence="8" key="1">
    <citation type="journal article" date="2019" name="Int. J. Syst. Evol. Microbiol.">
        <title>The Global Catalogue of Microorganisms (GCM) 10K type strain sequencing project: providing services to taxonomists for standard genome sequencing and annotation.</title>
        <authorList>
            <consortium name="The Broad Institute Genomics Platform"/>
            <consortium name="The Broad Institute Genome Sequencing Center for Infectious Disease"/>
            <person name="Wu L."/>
            <person name="Ma J."/>
        </authorList>
    </citation>
    <scope>NUCLEOTIDE SEQUENCE [LARGE SCALE GENOMIC DNA]</scope>
    <source>
        <strain evidence="8">KCTC 42964</strain>
    </source>
</reference>
<dbReference type="PANTHER" id="PTHR11516">
    <property type="entry name" value="PYRUVATE DEHYDROGENASE E1 COMPONENT, ALPHA SUBUNIT BACTERIAL AND ORGANELLAR"/>
    <property type="match status" value="1"/>
</dbReference>
<dbReference type="RefSeq" id="WP_379899326.1">
    <property type="nucleotide sequence ID" value="NZ_JBHRTR010000020.1"/>
</dbReference>